<dbReference type="Pfam" id="PF02826">
    <property type="entry name" value="2-Hacid_dh_C"/>
    <property type="match status" value="1"/>
</dbReference>
<keyword evidence="5" id="KW-1185">Reference proteome</keyword>
<proteinExistence type="predicted"/>
<dbReference type="Gene3D" id="3.40.50.720">
    <property type="entry name" value="NAD(P)-binding Rossmann-like Domain"/>
    <property type="match status" value="2"/>
</dbReference>
<dbReference type="PANTHER" id="PTHR43333">
    <property type="entry name" value="2-HACID_DH_C DOMAIN-CONTAINING PROTEIN"/>
    <property type="match status" value="1"/>
</dbReference>
<evidence type="ECO:0000313" key="5">
    <source>
        <dbReference type="Proteomes" id="UP000070433"/>
    </source>
</evidence>
<dbReference type="EMBL" id="CP010951">
    <property type="protein sequence ID" value="AMO25413.1"/>
    <property type="molecule type" value="Genomic_DNA"/>
</dbReference>
<dbReference type="InterPro" id="IPR006140">
    <property type="entry name" value="D-isomer_DH_NAD-bd"/>
</dbReference>
<protein>
    <submittedName>
        <fullName evidence="4">Glyoxylate reductase</fullName>
    </submittedName>
</protein>
<dbReference type="InterPro" id="IPR036291">
    <property type="entry name" value="NAD(P)-bd_dom_sf"/>
</dbReference>
<dbReference type="AlphaFoldDB" id="A0A127JZW9"/>
<dbReference type="CDD" id="cd12164">
    <property type="entry name" value="GDH_like_2"/>
    <property type="match status" value="1"/>
</dbReference>
<evidence type="ECO:0000313" key="4">
    <source>
        <dbReference type="EMBL" id="AMO25413.1"/>
    </source>
</evidence>
<accession>A0A127JZW9</accession>
<name>A0A127JZW9_9BURK</name>
<dbReference type="OrthoDB" id="9787219at2"/>
<reference evidence="4 5" key="1">
    <citation type="journal article" date="2014" name="Int. J. Syst. Evol. Microbiol.">
        <title>Ramlibacter solisilvae sp. nov., isolated from forest soil, and emended description of the genus Ramlibacter.</title>
        <authorList>
            <person name="Lee H.J."/>
            <person name="Lee S.H."/>
            <person name="Lee S.S."/>
            <person name="Lee J.S."/>
            <person name="Kim Y."/>
            <person name="Kim S.C."/>
            <person name="Jeon C.O."/>
        </authorList>
    </citation>
    <scope>NUCLEOTIDE SEQUENCE [LARGE SCALE GENOMIC DNA]</scope>
    <source>
        <strain evidence="4 5">5-10</strain>
    </source>
</reference>
<dbReference type="SUPFAM" id="SSF51735">
    <property type="entry name" value="NAD(P)-binding Rossmann-fold domains"/>
    <property type="match status" value="1"/>
</dbReference>
<gene>
    <name evidence="4" type="ORF">UC35_12430</name>
</gene>
<evidence type="ECO:0000259" key="3">
    <source>
        <dbReference type="Pfam" id="PF02826"/>
    </source>
</evidence>
<sequence>MRILFCATQQKAQPWVEGLRRAMPGAEVQEWQPGAPQADHAVVWAPPQQFLDEQPGLKGIFNIGAGVDALLQLRLPPAAKLVRIDDGGMAVQMAEFVCHALIRHFRELDGYEDDVRHGAWSYRRPRERADFPVGIMGLGVLGERVCEAVRQFEFPLRGWSRTRKALPGVECFAGAEEFDAFLAGTRMLVCLLPLTPDTEGIMNRRTLSLLMPGGFVINVARGAHLVEEDLLALLDSGRLAGAALDVFRTEPLPEGHPFWRHPKVTVTPHTSARTLRAESIAQITGKIRALERGEPISGVVDPERGY</sequence>
<dbReference type="Proteomes" id="UP000070433">
    <property type="component" value="Chromosome"/>
</dbReference>
<dbReference type="GO" id="GO:0016491">
    <property type="term" value="F:oxidoreductase activity"/>
    <property type="evidence" value="ECO:0007669"/>
    <property type="project" value="UniProtKB-KW"/>
</dbReference>
<evidence type="ECO:0000256" key="1">
    <source>
        <dbReference type="ARBA" id="ARBA00023002"/>
    </source>
</evidence>
<organism evidence="4 5">
    <name type="scientific">Ramlibacter tataouinensis</name>
    <dbReference type="NCBI Taxonomy" id="94132"/>
    <lineage>
        <taxon>Bacteria</taxon>
        <taxon>Pseudomonadati</taxon>
        <taxon>Pseudomonadota</taxon>
        <taxon>Betaproteobacteria</taxon>
        <taxon>Burkholderiales</taxon>
        <taxon>Comamonadaceae</taxon>
        <taxon>Ramlibacter</taxon>
    </lineage>
</organism>
<evidence type="ECO:0000256" key="2">
    <source>
        <dbReference type="ARBA" id="ARBA00023027"/>
    </source>
</evidence>
<feature type="domain" description="D-isomer specific 2-hydroxyacid dehydrogenase NAD-binding" evidence="3">
    <location>
        <begin position="100"/>
        <end position="271"/>
    </location>
</feature>
<dbReference type="GO" id="GO:0051287">
    <property type="term" value="F:NAD binding"/>
    <property type="evidence" value="ECO:0007669"/>
    <property type="project" value="InterPro"/>
</dbReference>
<dbReference type="PANTHER" id="PTHR43333:SF1">
    <property type="entry name" value="D-ISOMER SPECIFIC 2-HYDROXYACID DEHYDROGENASE NAD-BINDING DOMAIN-CONTAINING PROTEIN"/>
    <property type="match status" value="1"/>
</dbReference>
<keyword evidence="2" id="KW-0520">NAD</keyword>
<keyword evidence="1" id="KW-0560">Oxidoreductase</keyword>
<dbReference type="PATRIC" id="fig|94132.3.peg.2521"/>
<dbReference type="RefSeq" id="WP_061503815.1">
    <property type="nucleotide sequence ID" value="NZ_CP010951.1"/>
</dbReference>